<dbReference type="SUPFAM" id="SSF49764">
    <property type="entry name" value="HSP20-like chaperones"/>
    <property type="match status" value="1"/>
</dbReference>
<dbReference type="PROSITE" id="PS01031">
    <property type="entry name" value="SHSP"/>
    <property type="match status" value="1"/>
</dbReference>
<dbReference type="PANTHER" id="PTHR46991">
    <property type="entry name" value="23.5 KDA HEAT SHOCK PROTEIN, MITOCHONDRIAL"/>
    <property type="match status" value="1"/>
</dbReference>
<reference evidence="7" key="1">
    <citation type="journal article" date="2024" name="IScience">
        <title>Strigolactones Initiate the Formation of Haustorium-like Structures in Castilleja.</title>
        <authorList>
            <person name="Buerger M."/>
            <person name="Peterson D."/>
            <person name="Chory J."/>
        </authorList>
    </citation>
    <scope>NUCLEOTIDE SEQUENCE [LARGE SCALE GENOMIC DNA]</scope>
</reference>
<keyword evidence="1" id="KW-0809">Transit peptide</keyword>
<dbReference type="Proteomes" id="UP001632038">
    <property type="component" value="Unassembled WGS sequence"/>
</dbReference>
<dbReference type="EMBL" id="JAVIJP010000032">
    <property type="protein sequence ID" value="KAL3631677.1"/>
    <property type="molecule type" value="Genomic_DNA"/>
</dbReference>
<dbReference type="Pfam" id="PF00011">
    <property type="entry name" value="HSP20"/>
    <property type="match status" value="1"/>
</dbReference>
<evidence type="ECO:0000256" key="4">
    <source>
        <dbReference type="RuleBase" id="RU003616"/>
    </source>
</evidence>
<dbReference type="Gene3D" id="2.60.40.790">
    <property type="match status" value="1"/>
</dbReference>
<protein>
    <recommendedName>
        <fullName evidence="5">SHSP domain-containing protein</fullName>
    </recommendedName>
</protein>
<evidence type="ECO:0000259" key="5">
    <source>
        <dbReference type="PROSITE" id="PS01031"/>
    </source>
</evidence>
<evidence type="ECO:0000256" key="2">
    <source>
        <dbReference type="ARBA" id="ARBA00023016"/>
    </source>
</evidence>
<dbReference type="PANTHER" id="PTHR46991:SF11">
    <property type="entry name" value="SMALL HEAT SHOCK PROTEIN HSPF"/>
    <property type="match status" value="1"/>
</dbReference>
<dbReference type="InterPro" id="IPR044656">
    <property type="entry name" value="HSP14.7/HSP23.5/HSP23.6-like"/>
</dbReference>
<gene>
    <name evidence="6" type="ORF">CASFOL_024661</name>
</gene>
<sequence length="150" mass="17194">MAFPTKRVLAGLVVLSVPVAIPASLRYFRTPPRFSEDEFYVDCGPAVKSWRAPRTPVPAHEYKARLAEDGLHLRLYMAGVGQEDVEVWYEGGDLIAEGHKERDFEDEDDTLMRYRVMSPPEQLFDLDGTKVGIRNGLLKIHVPRRTDRFY</sequence>
<dbReference type="InterPro" id="IPR002068">
    <property type="entry name" value="A-crystallin/Hsp20_dom"/>
</dbReference>
<name>A0ABD3CPZ3_9LAMI</name>
<evidence type="ECO:0000256" key="3">
    <source>
        <dbReference type="PROSITE-ProRule" id="PRU00285"/>
    </source>
</evidence>
<keyword evidence="7" id="KW-1185">Reference proteome</keyword>
<evidence type="ECO:0000313" key="6">
    <source>
        <dbReference type="EMBL" id="KAL3631677.1"/>
    </source>
</evidence>
<keyword evidence="2" id="KW-0346">Stress response</keyword>
<feature type="domain" description="SHSP" evidence="5">
    <location>
        <begin position="53"/>
        <end position="150"/>
    </location>
</feature>
<dbReference type="AlphaFoldDB" id="A0ABD3CPZ3"/>
<evidence type="ECO:0000313" key="7">
    <source>
        <dbReference type="Proteomes" id="UP001632038"/>
    </source>
</evidence>
<evidence type="ECO:0000256" key="1">
    <source>
        <dbReference type="ARBA" id="ARBA00022946"/>
    </source>
</evidence>
<proteinExistence type="inferred from homology"/>
<comment type="similarity">
    <text evidence="3 4">Belongs to the small heat shock protein (HSP20) family.</text>
</comment>
<accession>A0ABD3CPZ3</accession>
<dbReference type="CDD" id="cd06464">
    <property type="entry name" value="ACD_sHsps-like"/>
    <property type="match status" value="1"/>
</dbReference>
<organism evidence="6 7">
    <name type="scientific">Castilleja foliolosa</name>
    <dbReference type="NCBI Taxonomy" id="1961234"/>
    <lineage>
        <taxon>Eukaryota</taxon>
        <taxon>Viridiplantae</taxon>
        <taxon>Streptophyta</taxon>
        <taxon>Embryophyta</taxon>
        <taxon>Tracheophyta</taxon>
        <taxon>Spermatophyta</taxon>
        <taxon>Magnoliopsida</taxon>
        <taxon>eudicotyledons</taxon>
        <taxon>Gunneridae</taxon>
        <taxon>Pentapetalae</taxon>
        <taxon>asterids</taxon>
        <taxon>lamiids</taxon>
        <taxon>Lamiales</taxon>
        <taxon>Orobanchaceae</taxon>
        <taxon>Pedicularideae</taxon>
        <taxon>Castillejinae</taxon>
        <taxon>Castilleja</taxon>
    </lineage>
</organism>
<dbReference type="InterPro" id="IPR008978">
    <property type="entry name" value="HSP20-like_chaperone"/>
</dbReference>
<comment type="caution">
    <text evidence="6">The sequence shown here is derived from an EMBL/GenBank/DDBJ whole genome shotgun (WGS) entry which is preliminary data.</text>
</comment>